<dbReference type="PANTHER" id="PTHR39184">
    <property type="match status" value="1"/>
</dbReference>
<dbReference type="NCBIfam" id="TIGR01547">
    <property type="entry name" value="phage_term_2"/>
    <property type="match status" value="1"/>
</dbReference>
<keyword evidence="1" id="KW-1188">Viral release from host cell</keyword>
<evidence type="ECO:0000256" key="1">
    <source>
        <dbReference type="ARBA" id="ARBA00022612"/>
    </source>
</evidence>
<sequence length="416" mass="48718">MNKLSYQFTDKQFQIYQEIMKKDWFLCILYGAKRTGKTIFNNYMFLEEVLNVRERATKLGIRNPQYILAGYTLGTIQKNVLEELTNMYGLEFTFDKYNRFKLFGVTIVQTPHGNVKGLAAIRGMTAFGAYINEASLAHPSVFDEIKSRCSGEGARILSDTNPDNPEHWLLKDYIQNEDESIISYHFELDDNTFLSERYRKNIKATTPSGMMYDRNILGLWVSGDGLVYQDFDKKIHTMTQDELKQIPMKQYFAGVDWGYEHHGVIVVFGMGYDDRFYLIEEHAKQHVFIEDWVRIAHDIKARYGDIPFYCDSARSEHVAKFDEEGINAIFADKRIMRGVELVAHYYKNNRIRIVYDACPRFASEIYNYAWDTKKDLPIKEYDDVMDAMRYALLTFVETFEQRSVEDEIDLIQQLGI</sequence>
<accession>A0A346TP83</accession>
<dbReference type="Gene3D" id="3.40.50.300">
    <property type="entry name" value="P-loop containing nucleotide triphosphate hydrolases"/>
    <property type="match status" value="1"/>
</dbReference>
<organism evidence="3">
    <name type="scientific">Staphylococcus pseudintermedius</name>
    <dbReference type="NCBI Taxonomy" id="283734"/>
    <lineage>
        <taxon>Bacteria</taxon>
        <taxon>Bacillati</taxon>
        <taxon>Bacillota</taxon>
        <taxon>Bacilli</taxon>
        <taxon>Bacillales</taxon>
        <taxon>Staphylococcaceae</taxon>
        <taxon>Staphylococcus</taxon>
        <taxon>Staphylococcus intermedius group</taxon>
    </lineage>
</organism>
<evidence type="ECO:0000313" key="3">
    <source>
        <dbReference type="EMBL" id="AXU41373.1"/>
    </source>
</evidence>
<dbReference type="AlphaFoldDB" id="A0A346TP83"/>
<dbReference type="InterPro" id="IPR035421">
    <property type="entry name" value="Terminase_6C"/>
</dbReference>
<dbReference type="RefSeq" id="WP_130922108.1">
    <property type="nucleotide sequence ID" value="NZ_CP035743.1"/>
</dbReference>
<dbReference type="InterPro" id="IPR052380">
    <property type="entry name" value="Viral_DNA_packaging_terminase"/>
</dbReference>
<dbReference type="EMBL" id="MH179303">
    <property type="protein sequence ID" value="AXU41373.1"/>
    <property type="molecule type" value="Genomic_DNA"/>
</dbReference>
<dbReference type="Pfam" id="PF17289">
    <property type="entry name" value="Terminase_6C"/>
    <property type="match status" value="1"/>
</dbReference>
<feature type="domain" description="Terminase large subunit gp17-like C-terminal" evidence="2">
    <location>
        <begin position="254"/>
        <end position="393"/>
    </location>
</feature>
<evidence type="ECO:0000259" key="2">
    <source>
        <dbReference type="Pfam" id="PF17289"/>
    </source>
</evidence>
<name>A0A346TP83_STAPS</name>
<dbReference type="InterPro" id="IPR006437">
    <property type="entry name" value="Phage_terminase_lsu"/>
</dbReference>
<dbReference type="InterPro" id="IPR027417">
    <property type="entry name" value="P-loop_NTPase"/>
</dbReference>
<protein>
    <submittedName>
        <fullName evidence="3">Terminase large subunit</fullName>
    </submittedName>
</protein>
<dbReference type="Gene3D" id="3.30.420.280">
    <property type="match status" value="1"/>
</dbReference>
<proteinExistence type="predicted"/>
<reference evidence="3" key="1">
    <citation type="submission" date="2018-04" db="EMBL/GenBank/DDBJ databases">
        <title>Whole genome sequencing of Staphylococcus pseudintermedius isolates from dogs.</title>
        <authorList>
            <person name="Bryan L.K."/>
            <person name="Little S.V."/>
            <person name="Hillhouse A."/>
            <person name="Lawhon S.D."/>
        </authorList>
    </citation>
    <scope>NUCLEOTIDE SEQUENCE</scope>
    <source>
        <strain evidence="3">TAMU 49_044</strain>
    </source>
</reference>
<dbReference type="Pfam" id="PF03237">
    <property type="entry name" value="Terminase_6N"/>
    <property type="match status" value="1"/>
</dbReference>
<dbReference type="PANTHER" id="PTHR39184:SF1">
    <property type="entry name" value="PBSX PHAGE TERMINASE LARGE SUBUNIT"/>
    <property type="match status" value="1"/>
</dbReference>